<dbReference type="EMBL" id="JAJSOF020000029">
    <property type="protein sequence ID" value="KAJ4432848.1"/>
    <property type="molecule type" value="Genomic_DNA"/>
</dbReference>
<comment type="caution">
    <text evidence="1">The sequence shown here is derived from an EMBL/GenBank/DDBJ whole genome shotgun (WGS) entry which is preliminary data.</text>
</comment>
<name>A0ABQ8SFX4_PERAM</name>
<proteinExistence type="predicted"/>
<dbReference type="Proteomes" id="UP001148838">
    <property type="component" value="Unassembled WGS sequence"/>
</dbReference>
<organism evidence="1 2">
    <name type="scientific">Periplaneta americana</name>
    <name type="common">American cockroach</name>
    <name type="synonym">Blatta americana</name>
    <dbReference type="NCBI Taxonomy" id="6978"/>
    <lineage>
        <taxon>Eukaryota</taxon>
        <taxon>Metazoa</taxon>
        <taxon>Ecdysozoa</taxon>
        <taxon>Arthropoda</taxon>
        <taxon>Hexapoda</taxon>
        <taxon>Insecta</taxon>
        <taxon>Pterygota</taxon>
        <taxon>Neoptera</taxon>
        <taxon>Polyneoptera</taxon>
        <taxon>Dictyoptera</taxon>
        <taxon>Blattodea</taxon>
        <taxon>Blattoidea</taxon>
        <taxon>Blattidae</taxon>
        <taxon>Blattinae</taxon>
        <taxon>Periplaneta</taxon>
    </lineage>
</organism>
<evidence type="ECO:0000313" key="1">
    <source>
        <dbReference type="EMBL" id="KAJ4432848.1"/>
    </source>
</evidence>
<reference evidence="1 2" key="1">
    <citation type="journal article" date="2022" name="Allergy">
        <title>Genome assembly and annotation of Periplaneta americana reveal a comprehensive cockroach allergen profile.</title>
        <authorList>
            <person name="Wang L."/>
            <person name="Xiong Q."/>
            <person name="Saelim N."/>
            <person name="Wang L."/>
            <person name="Nong W."/>
            <person name="Wan A.T."/>
            <person name="Shi M."/>
            <person name="Liu X."/>
            <person name="Cao Q."/>
            <person name="Hui J.H.L."/>
            <person name="Sookrung N."/>
            <person name="Leung T.F."/>
            <person name="Tungtrongchitr A."/>
            <person name="Tsui S.K.W."/>
        </authorList>
    </citation>
    <scope>NUCLEOTIDE SEQUENCE [LARGE SCALE GENOMIC DNA]</scope>
    <source>
        <strain evidence="1">PWHHKU_190912</strain>
    </source>
</reference>
<keyword evidence="2" id="KW-1185">Reference proteome</keyword>
<evidence type="ECO:0000313" key="2">
    <source>
        <dbReference type="Proteomes" id="UP001148838"/>
    </source>
</evidence>
<sequence length="138" mass="15645">MAPIHQLPGTSLEDIDTLIRSSVKQMLMLPSDTPTSMLYASKKFRGLGLVRASWEAFLQHCNTCITLILNENPYVNTMRPLMSELNSSCQHLSPPCPVELRKSVTRKLKEELRNAEFESWKIIPGRGRVLELYSQVAT</sequence>
<gene>
    <name evidence="1" type="ORF">ANN_21487</name>
</gene>
<protein>
    <submittedName>
        <fullName evidence="1">Uncharacterized protein</fullName>
    </submittedName>
</protein>
<accession>A0ABQ8SFX4</accession>